<dbReference type="PANTHER" id="PTHR11923:SF89">
    <property type="entry name" value="GH15894P"/>
    <property type="match status" value="1"/>
</dbReference>
<evidence type="ECO:0008006" key="10">
    <source>
        <dbReference type="Google" id="ProtNLM"/>
    </source>
</evidence>
<dbReference type="GO" id="GO:0005886">
    <property type="term" value="C:plasma membrane"/>
    <property type="evidence" value="ECO:0007669"/>
    <property type="project" value="UniProtKB-SubCell"/>
</dbReference>
<dbReference type="Pfam" id="PF01130">
    <property type="entry name" value="CD36"/>
    <property type="match status" value="1"/>
</dbReference>
<proteinExistence type="evidence at transcript level"/>
<dbReference type="HOGENOM" id="CLU_019853_2_1_1"/>
<evidence type="ECO:0000256" key="4">
    <source>
        <dbReference type="ARBA" id="ARBA00022692"/>
    </source>
</evidence>
<evidence type="ECO:0000256" key="2">
    <source>
        <dbReference type="ARBA" id="ARBA00010532"/>
    </source>
</evidence>
<keyword evidence="3" id="KW-1003">Cell membrane</keyword>
<reference evidence="9" key="1">
    <citation type="journal article" date="2012" name="Insect Biochem. Mol. Biol.">
        <title>Transcriptome and full-length cDNA resources for the mountain pine beetle, Dendroctonus ponderosae Hopkins, a major insect pest of pine forests.</title>
        <authorList>
            <person name="Keeling C.I."/>
            <person name="Henderson H."/>
            <person name="Li M."/>
            <person name="Yuen M."/>
            <person name="Clark E.L."/>
            <person name="Fraser J.D."/>
            <person name="Huber D.P."/>
            <person name="Liao N.Y."/>
            <person name="Roderick Docking T."/>
            <person name="Birol I."/>
            <person name="Chan S.K."/>
            <person name="Taylor G.A."/>
            <person name="Palmquist D."/>
            <person name="Jones S.J."/>
            <person name="Bohlmann J."/>
        </authorList>
    </citation>
    <scope>NUCLEOTIDE SEQUENCE</scope>
    <source>
        <tissue evidence="9">Whole emerged adults</tissue>
    </source>
</reference>
<comment type="subcellular location">
    <subcellularLocation>
        <location evidence="1">Cell membrane</location>
    </subcellularLocation>
</comment>
<sequence length="501" mass="57075">MTTDTSIVTFLVKSVRNLRTYGKLAVGILLLALGISSVIYTPSDFLFDLRLRMVPGTPPYTMWAEPPENLLAKVYIFNITNSERFLNGSDYDLHLQEIGPIVYREKFGHSNIRFNENSTLTYTITRRLHYLPEFNTIDINDTIIAPNLAMLVMTSYFSDSSYFTRTAIKVLLYKHESEPFVKMSIYDFLHNASSALLEDARLFNGKLVPSTNVGVLNQMYLKNSYNVTVAIGPKYGNKDFFTIQNVDGVNSLPGFNRCKPPFSRTSETTLFPQFLTKSDKINAWKAVLCKAVDGVYASDVSRYGLHGYRFEVPLNVFNRTEPKYEDCYKGDPPLPNGLADLSACYHGYPFAASFPHFMSADPLVSNRLKGLKPDIDKHLTYLNVEKLSGVPLGGRAIFQINLIFRDMSSFGSKLGRFTNMNLPFAYVGYEIEGLPVHVRVVLYIMTILVPNTQLFMSIAFFVFAFTLFYYYCKQWNKPGITNRTFPIDHKKCKEEESFIKI</sequence>
<dbReference type="AlphaFoldDB" id="J3JXK3"/>
<keyword evidence="6 8" id="KW-0472">Membrane</keyword>
<dbReference type="GO" id="GO:0005044">
    <property type="term" value="F:scavenger receptor activity"/>
    <property type="evidence" value="ECO:0007669"/>
    <property type="project" value="TreeGrafter"/>
</dbReference>
<evidence type="ECO:0000256" key="1">
    <source>
        <dbReference type="ARBA" id="ARBA00004236"/>
    </source>
</evidence>
<dbReference type="PANTHER" id="PTHR11923">
    <property type="entry name" value="SCAVENGER RECEPTOR CLASS B TYPE-1 SR-B1"/>
    <property type="match status" value="1"/>
</dbReference>
<dbReference type="GO" id="GO:0005737">
    <property type="term" value="C:cytoplasm"/>
    <property type="evidence" value="ECO:0007669"/>
    <property type="project" value="TreeGrafter"/>
</dbReference>
<feature type="transmembrane region" description="Helical" evidence="8">
    <location>
        <begin position="21"/>
        <end position="40"/>
    </location>
</feature>
<dbReference type="InterPro" id="IPR002159">
    <property type="entry name" value="CD36_fam"/>
</dbReference>
<dbReference type="PRINTS" id="PR01609">
    <property type="entry name" value="CD36FAMILY"/>
</dbReference>
<evidence type="ECO:0000313" key="9">
    <source>
        <dbReference type="EMBL" id="AEE62934.1"/>
    </source>
</evidence>
<dbReference type="OrthoDB" id="8187528at2759"/>
<name>J3JXK3_DENPD</name>
<feature type="transmembrane region" description="Helical" evidence="8">
    <location>
        <begin position="454"/>
        <end position="472"/>
    </location>
</feature>
<accession>J3JXK3</accession>
<dbReference type="EMBL" id="BT127972">
    <property type="protein sequence ID" value="AEE62934.1"/>
    <property type="molecule type" value="mRNA"/>
</dbReference>
<evidence type="ECO:0000256" key="3">
    <source>
        <dbReference type="ARBA" id="ARBA00022475"/>
    </source>
</evidence>
<evidence type="ECO:0000256" key="5">
    <source>
        <dbReference type="ARBA" id="ARBA00022989"/>
    </source>
</evidence>
<protein>
    <recommendedName>
        <fullName evidence="10">Scavenger receptor class B member 1</fullName>
    </recommendedName>
</protein>
<keyword evidence="4 8" id="KW-0812">Transmembrane</keyword>
<comment type="similarity">
    <text evidence="2">Belongs to the CD36 family.</text>
</comment>
<keyword evidence="5 8" id="KW-1133">Transmembrane helix</keyword>
<keyword evidence="7" id="KW-0325">Glycoprotein</keyword>
<organism evidence="9">
    <name type="scientific">Dendroctonus ponderosae</name>
    <name type="common">Mountain pine beetle</name>
    <dbReference type="NCBI Taxonomy" id="77166"/>
    <lineage>
        <taxon>Eukaryota</taxon>
        <taxon>Metazoa</taxon>
        <taxon>Ecdysozoa</taxon>
        <taxon>Arthropoda</taxon>
        <taxon>Hexapoda</taxon>
        <taxon>Insecta</taxon>
        <taxon>Pterygota</taxon>
        <taxon>Neoptera</taxon>
        <taxon>Endopterygota</taxon>
        <taxon>Coleoptera</taxon>
        <taxon>Polyphaga</taxon>
        <taxon>Cucujiformia</taxon>
        <taxon>Curculionidae</taxon>
        <taxon>Scolytinae</taxon>
        <taxon>Dendroctonus</taxon>
    </lineage>
</organism>
<evidence type="ECO:0000256" key="7">
    <source>
        <dbReference type="ARBA" id="ARBA00023180"/>
    </source>
</evidence>
<evidence type="ECO:0000256" key="6">
    <source>
        <dbReference type="ARBA" id="ARBA00023136"/>
    </source>
</evidence>
<evidence type="ECO:0000256" key="8">
    <source>
        <dbReference type="SAM" id="Phobius"/>
    </source>
</evidence>